<sequence length="51" mass="5525">MALFNVLSSVVELIEAPTAEAAIADLNTRLRKAGFELYDGQPSNAFESEPQ</sequence>
<proteinExistence type="predicted"/>
<dbReference type="RefSeq" id="WP_165588887.1">
    <property type="nucleotide sequence ID" value="NZ_JBKBDD010000024.1"/>
</dbReference>
<protein>
    <submittedName>
        <fullName evidence="1">Uncharacterized protein</fullName>
    </submittedName>
</protein>
<dbReference type="Proteomes" id="UP001635816">
    <property type="component" value="Unassembled WGS sequence"/>
</dbReference>
<keyword evidence="2" id="KW-1185">Reference proteome</keyword>
<gene>
    <name evidence="1" type="ORF">ACK4CT_35435</name>
</gene>
<reference evidence="1 2" key="1">
    <citation type="submission" date="2024-12" db="EMBL/GenBank/DDBJ databases">
        <title>The coexistence of Mycolicibacterium septicum and Mycolicibacterium nivoides in clinical samples.</title>
        <authorList>
            <person name="Wang C."/>
            <person name="Feng Y."/>
            <person name="Zong Z."/>
        </authorList>
    </citation>
    <scope>NUCLEOTIDE SEQUENCE [LARGE SCALE GENOMIC DNA]</scope>
    <source>
        <strain evidence="1 2">120309</strain>
    </source>
</reference>
<name>A0ABW9LKU5_9MYCO</name>
<evidence type="ECO:0000313" key="1">
    <source>
        <dbReference type="EMBL" id="MFN6548470.1"/>
    </source>
</evidence>
<dbReference type="EMBL" id="JBKBDD010000024">
    <property type="protein sequence ID" value="MFN6548470.1"/>
    <property type="molecule type" value="Genomic_DNA"/>
</dbReference>
<organism evidence="1 2">
    <name type="scientific">Mycolicibacterium nivoides</name>
    <dbReference type="NCBI Taxonomy" id="2487344"/>
    <lineage>
        <taxon>Bacteria</taxon>
        <taxon>Bacillati</taxon>
        <taxon>Actinomycetota</taxon>
        <taxon>Actinomycetes</taxon>
        <taxon>Mycobacteriales</taxon>
        <taxon>Mycobacteriaceae</taxon>
        <taxon>Mycolicibacterium</taxon>
    </lineage>
</organism>
<evidence type="ECO:0000313" key="2">
    <source>
        <dbReference type="Proteomes" id="UP001635816"/>
    </source>
</evidence>
<comment type="caution">
    <text evidence="1">The sequence shown here is derived from an EMBL/GenBank/DDBJ whole genome shotgun (WGS) entry which is preliminary data.</text>
</comment>
<accession>A0ABW9LKU5</accession>